<comment type="similarity">
    <text evidence="2">Belongs to the WD repeat SEC13 family.</text>
</comment>
<evidence type="ECO:0000256" key="11">
    <source>
        <dbReference type="PROSITE-ProRule" id="PRU00221"/>
    </source>
</evidence>
<dbReference type="Gene3D" id="2.130.10.10">
    <property type="entry name" value="YVTN repeat-like/Quinoprotein amine dehydrogenase"/>
    <property type="match status" value="1"/>
</dbReference>
<dbReference type="PROSITE" id="PS50294">
    <property type="entry name" value="WD_REPEATS_REGION"/>
    <property type="match status" value="2"/>
</dbReference>
<name>A0A6J3LUB0_9PEZI</name>
<evidence type="ECO:0000256" key="1">
    <source>
        <dbReference type="ARBA" id="ARBA00004567"/>
    </source>
</evidence>
<feature type="region of interest" description="Disordered" evidence="12">
    <location>
        <begin position="329"/>
        <end position="398"/>
    </location>
</feature>
<evidence type="ECO:0000256" key="7">
    <source>
        <dbReference type="ARBA" id="ARBA00022927"/>
    </source>
</evidence>
<evidence type="ECO:0000313" key="13">
    <source>
        <dbReference type="Proteomes" id="UP000504637"/>
    </source>
</evidence>
<reference evidence="14" key="2">
    <citation type="submission" date="2020-04" db="EMBL/GenBank/DDBJ databases">
        <authorList>
            <consortium name="NCBI Genome Project"/>
        </authorList>
    </citation>
    <scope>NUCLEOTIDE SEQUENCE</scope>
    <source>
        <strain evidence="14">CBS 342.82</strain>
    </source>
</reference>
<gene>
    <name evidence="14" type="ORF">K489DRAFT_373864</name>
</gene>
<evidence type="ECO:0000256" key="6">
    <source>
        <dbReference type="ARBA" id="ARBA00022816"/>
    </source>
</evidence>
<keyword evidence="8" id="KW-0811">Translocation</keyword>
<accession>A0A6J3LUB0</accession>
<dbReference type="GO" id="GO:0005198">
    <property type="term" value="F:structural molecule activity"/>
    <property type="evidence" value="ECO:0007669"/>
    <property type="project" value="InterPro"/>
</dbReference>
<feature type="repeat" description="WD" evidence="11">
    <location>
        <begin position="26"/>
        <end position="58"/>
    </location>
</feature>
<dbReference type="InterPro" id="IPR037363">
    <property type="entry name" value="Sec13/Seh1_fam"/>
</dbReference>
<evidence type="ECO:0000256" key="9">
    <source>
        <dbReference type="ARBA" id="ARBA00023132"/>
    </source>
</evidence>
<evidence type="ECO:0000313" key="14">
    <source>
        <dbReference type="RefSeq" id="XP_033455895.1"/>
    </source>
</evidence>
<dbReference type="RefSeq" id="XP_033455895.1">
    <property type="nucleotide sequence ID" value="XM_033603467.1"/>
</dbReference>
<evidence type="ECO:0000256" key="12">
    <source>
        <dbReference type="SAM" id="MobiDB-lite"/>
    </source>
</evidence>
<dbReference type="GO" id="GO:0034198">
    <property type="term" value="P:cellular response to amino acid starvation"/>
    <property type="evidence" value="ECO:0007669"/>
    <property type="project" value="TreeGrafter"/>
</dbReference>
<comment type="subcellular location">
    <subcellularLocation>
        <location evidence="1">Nucleus</location>
        <location evidence="1">Nuclear pore complex</location>
    </subcellularLocation>
</comment>
<keyword evidence="4 11" id="KW-0853">WD repeat</keyword>
<evidence type="ECO:0000256" key="5">
    <source>
        <dbReference type="ARBA" id="ARBA00022737"/>
    </source>
</evidence>
<feature type="repeat" description="WD" evidence="11">
    <location>
        <begin position="92"/>
        <end position="125"/>
    </location>
</feature>
<protein>
    <submittedName>
        <fullName evidence="14">WD40 repeat-like protein</fullName>
    </submittedName>
</protein>
<keyword evidence="10" id="KW-0539">Nucleus</keyword>
<keyword evidence="13" id="KW-1185">Reference proteome</keyword>
<dbReference type="GO" id="GO:1904263">
    <property type="term" value="P:positive regulation of TORC1 signaling"/>
    <property type="evidence" value="ECO:0007669"/>
    <property type="project" value="TreeGrafter"/>
</dbReference>
<keyword evidence="5" id="KW-0677">Repeat</keyword>
<keyword evidence="7" id="KW-0653">Protein transport</keyword>
<evidence type="ECO:0000256" key="4">
    <source>
        <dbReference type="ARBA" id="ARBA00022574"/>
    </source>
</evidence>
<dbReference type="GO" id="GO:0015031">
    <property type="term" value="P:protein transport"/>
    <property type="evidence" value="ECO:0007669"/>
    <property type="project" value="UniProtKB-KW"/>
</dbReference>
<dbReference type="PROSITE" id="PS50082">
    <property type="entry name" value="WD_REPEATS_2"/>
    <property type="match status" value="3"/>
</dbReference>
<organism evidence="14">
    <name type="scientific">Dissoconium aciculare CBS 342.82</name>
    <dbReference type="NCBI Taxonomy" id="1314786"/>
    <lineage>
        <taxon>Eukaryota</taxon>
        <taxon>Fungi</taxon>
        <taxon>Dikarya</taxon>
        <taxon>Ascomycota</taxon>
        <taxon>Pezizomycotina</taxon>
        <taxon>Dothideomycetes</taxon>
        <taxon>Dothideomycetidae</taxon>
        <taxon>Mycosphaerellales</taxon>
        <taxon>Dissoconiaceae</taxon>
        <taxon>Dissoconium</taxon>
    </lineage>
</organism>
<feature type="repeat" description="WD" evidence="11">
    <location>
        <begin position="411"/>
        <end position="442"/>
    </location>
</feature>
<evidence type="ECO:0000256" key="8">
    <source>
        <dbReference type="ARBA" id="ARBA00023010"/>
    </source>
</evidence>
<dbReference type="PANTHER" id="PTHR11024">
    <property type="entry name" value="NUCLEAR PORE COMPLEX PROTEIN SEC13 / SEH1 FAMILY MEMBER"/>
    <property type="match status" value="1"/>
</dbReference>
<dbReference type="PANTHER" id="PTHR11024:SF3">
    <property type="entry name" value="NUCLEOPORIN SEH1"/>
    <property type="match status" value="1"/>
</dbReference>
<dbReference type="GeneID" id="54361267"/>
<dbReference type="InterPro" id="IPR036322">
    <property type="entry name" value="WD40_repeat_dom_sf"/>
</dbReference>
<proteinExistence type="inferred from homology"/>
<feature type="compositionally biased region" description="Low complexity" evidence="12">
    <location>
        <begin position="67"/>
        <end position="80"/>
    </location>
</feature>
<evidence type="ECO:0000256" key="3">
    <source>
        <dbReference type="ARBA" id="ARBA00022448"/>
    </source>
</evidence>
<dbReference type="Proteomes" id="UP000504637">
    <property type="component" value="Unplaced"/>
</dbReference>
<dbReference type="GO" id="GO:0035859">
    <property type="term" value="C:Seh1-associated complex"/>
    <property type="evidence" value="ECO:0007669"/>
    <property type="project" value="TreeGrafter"/>
</dbReference>
<keyword evidence="6" id="KW-0509">mRNA transport</keyword>
<reference evidence="14" key="1">
    <citation type="submission" date="2020-01" db="EMBL/GenBank/DDBJ databases">
        <authorList>
            <consortium name="DOE Joint Genome Institute"/>
            <person name="Haridas S."/>
            <person name="Albert R."/>
            <person name="Binder M."/>
            <person name="Bloem J."/>
            <person name="Labutti K."/>
            <person name="Salamov A."/>
            <person name="Andreopoulos B."/>
            <person name="Baker S.E."/>
            <person name="Barry K."/>
            <person name="Bills G."/>
            <person name="Bluhm B.H."/>
            <person name="Cannon C."/>
            <person name="Castanera R."/>
            <person name="Culley D.E."/>
            <person name="Daum C."/>
            <person name="Ezra D."/>
            <person name="Gonzalez J.B."/>
            <person name="Henrissat B."/>
            <person name="Kuo A."/>
            <person name="Liang C."/>
            <person name="Lipzen A."/>
            <person name="Lutzoni F."/>
            <person name="Magnuson J."/>
            <person name="Mondo S."/>
            <person name="Nolan M."/>
            <person name="Ohm R."/>
            <person name="Pangilinan J."/>
            <person name="Park H.-J."/>
            <person name="Ramirez L."/>
            <person name="Alfaro M."/>
            <person name="Sun H."/>
            <person name="Tritt A."/>
            <person name="Yoshinaga Y."/>
            <person name="Zwiers L.-H."/>
            <person name="Turgeon B.G."/>
            <person name="Goodwin S.B."/>
            <person name="Spatafora J.W."/>
            <person name="Crous P.W."/>
            <person name="Grigoriev I.V."/>
        </authorList>
    </citation>
    <scope>NUCLEOTIDE SEQUENCE</scope>
    <source>
        <strain evidence="14">CBS 342.82</strain>
    </source>
</reference>
<dbReference type="Pfam" id="PF00400">
    <property type="entry name" value="WD40"/>
    <property type="match status" value="4"/>
</dbReference>
<evidence type="ECO:0000256" key="2">
    <source>
        <dbReference type="ARBA" id="ARBA00010102"/>
    </source>
</evidence>
<dbReference type="SMART" id="SM00320">
    <property type="entry name" value="WD40"/>
    <property type="match status" value="4"/>
</dbReference>
<keyword evidence="9" id="KW-0906">Nuclear pore complex</keyword>
<dbReference type="SUPFAM" id="SSF50978">
    <property type="entry name" value="WD40 repeat-like"/>
    <property type="match status" value="1"/>
</dbReference>
<dbReference type="GO" id="GO:0051028">
    <property type="term" value="P:mRNA transport"/>
    <property type="evidence" value="ECO:0007669"/>
    <property type="project" value="UniProtKB-KW"/>
</dbReference>
<sequence length="460" mass="49833">MASHHNSHASHSANNNDSPTTFHHFPHGHQDLLLAAAYNFYGTRLATASADHKIKIWDRTPSNPQVPTTTSTDPSIPTISSSPATWTLTTTFPAHDAEVTGLCWNGPYTGEHLASIGEDGQVKIWAEDPTEPISSTRRFRRVWQQRSSTGVPFVGLGFKYSGVDTVLALTTRDGYLTVWEPNDDAGGGAGANAGGGEDDGDDLSSWKLWYEDHLCATPPRTEETAFRLCWHAEKLPPWPAILAGLDRRSIGFAVAVGNSVRIYRTDKERKFYVAATLEGAGGLVRDVAWANGSMRGFDLIATASRDGFVRIYELHTPATANASMTTTTAAANTDSASHHHHQQTSQPTLPSPQTPTFNTGGTTAVKPHHPPTTTRSSVLRSQLLGGRDGKRDPSSRGPGAILQEVKLIAELDAHEGAPWRVAWSPLGEILVSTGDDGVVRLWRRSVEGRWLESVEVDLTG</sequence>
<evidence type="ECO:0000256" key="10">
    <source>
        <dbReference type="ARBA" id="ARBA00023242"/>
    </source>
</evidence>
<dbReference type="InterPro" id="IPR001680">
    <property type="entry name" value="WD40_rpt"/>
</dbReference>
<feature type="region of interest" description="Disordered" evidence="12">
    <location>
        <begin position="1"/>
        <end position="23"/>
    </location>
</feature>
<feature type="region of interest" description="Disordered" evidence="12">
    <location>
        <begin position="58"/>
        <end position="80"/>
    </location>
</feature>
<keyword evidence="3" id="KW-0813">Transport</keyword>
<dbReference type="OrthoDB" id="5566198at2759"/>
<dbReference type="GO" id="GO:0031080">
    <property type="term" value="C:nuclear pore outer ring"/>
    <property type="evidence" value="ECO:0007669"/>
    <property type="project" value="TreeGrafter"/>
</dbReference>
<dbReference type="AlphaFoldDB" id="A0A6J3LUB0"/>
<reference evidence="14" key="3">
    <citation type="submission" date="2025-08" db="UniProtKB">
        <authorList>
            <consortium name="RefSeq"/>
        </authorList>
    </citation>
    <scope>IDENTIFICATION</scope>
    <source>
        <strain evidence="14">CBS 342.82</strain>
    </source>
</reference>
<feature type="compositionally biased region" description="Polar residues" evidence="12">
    <location>
        <begin position="371"/>
        <end position="380"/>
    </location>
</feature>
<dbReference type="InterPro" id="IPR015943">
    <property type="entry name" value="WD40/YVTN_repeat-like_dom_sf"/>
</dbReference>